<feature type="region of interest" description="Disordered" evidence="2">
    <location>
        <begin position="79"/>
        <end position="99"/>
    </location>
</feature>
<feature type="region of interest" description="Disordered" evidence="2">
    <location>
        <begin position="1"/>
        <end position="28"/>
    </location>
</feature>
<dbReference type="PANTHER" id="PTHR12619:SF21">
    <property type="entry name" value="RFX-TYPE WINGED-HELIX DOMAIN-CONTAINING PROTEIN"/>
    <property type="match status" value="1"/>
</dbReference>
<evidence type="ECO:0000313" key="5">
    <source>
        <dbReference type="Proteomes" id="UP000887116"/>
    </source>
</evidence>
<feature type="region of interest" description="Disordered" evidence="2">
    <location>
        <begin position="452"/>
        <end position="482"/>
    </location>
</feature>
<protein>
    <submittedName>
        <fullName evidence="4">DNA-binding protein RFX5</fullName>
    </submittedName>
</protein>
<proteinExistence type="predicted"/>
<dbReference type="EMBL" id="BMAO01029261">
    <property type="protein sequence ID" value="GFR30545.1"/>
    <property type="molecule type" value="Genomic_DNA"/>
</dbReference>
<evidence type="ECO:0000313" key="4">
    <source>
        <dbReference type="EMBL" id="GFR30545.1"/>
    </source>
</evidence>
<feature type="domain" description="RFX-type winged-helix" evidence="3">
    <location>
        <begin position="169"/>
        <end position="244"/>
    </location>
</feature>
<feature type="compositionally biased region" description="Basic residues" evidence="2">
    <location>
        <begin position="379"/>
        <end position="392"/>
    </location>
</feature>
<gene>
    <name evidence="4" type="primary">RFX5</name>
    <name evidence="4" type="ORF">TNCT_607971</name>
</gene>
<dbReference type="OrthoDB" id="10069709at2759"/>
<evidence type="ECO:0000256" key="1">
    <source>
        <dbReference type="ARBA" id="ARBA00023125"/>
    </source>
</evidence>
<dbReference type="Proteomes" id="UP000887116">
    <property type="component" value="Unassembled WGS sequence"/>
</dbReference>
<dbReference type="InterPro" id="IPR036388">
    <property type="entry name" value="WH-like_DNA-bd_sf"/>
</dbReference>
<keyword evidence="1 4" id="KW-0238">DNA-binding</keyword>
<feature type="compositionally biased region" description="Polar residues" evidence="2">
    <location>
        <begin position="1066"/>
        <end position="1077"/>
    </location>
</feature>
<dbReference type="InterPro" id="IPR003150">
    <property type="entry name" value="DNA-bd_RFX"/>
</dbReference>
<comment type="caution">
    <text evidence="4">The sequence shown here is derived from an EMBL/GenBank/DDBJ whole genome shotgun (WGS) entry which is preliminary data.</text>
</comment>
<dbReference type="Pfam" id="PF02257">
    <property type="entry name" value="RFX_DNA_binding"/>
    <property type="match status" value="1"/>
</dbReference>
<feature type="region of interest" description="Disordered" evidence="2">
    <location>
        <begin position="359"/>
        <end position="392"/>
    </location>
</feature>
<dbReference type="Gene3D" id="1.10.10.10">
    <property type="entry name" value="Winged helix-like DNA-binding domain superfamily/Winged helix DNA-binding domain"/>
    <property type="match status" value="1"/>
</dbReference>
<feature type="compositionally biased region" description="Low complexity" evidence="2">
    <location>
        <begin position="1202"/>
        <end position="1220"/>
    </location>
</feature>
<reference evidence="4" key="1">
    <citation type="submission" date="2020-07" db="EMBL/GenBank/DDBJ databases">
        <title>Multicomponent nature underlies the extraordinary mechanical properties of spider dragline silk.</title>
        <authorList>
            <person name="Kono N."/>
            <person name="Nakamura H."/>
            <person name="Mori M."/>
            <person name="Yoshida Y."/>
            <person name="Ohtoshi R."/>
            <person name="Malay A.D."/>
            <person name="Moran D.A.P."/>
            <person name="Tomita M."/>
            <person name="Numata K."/>
            <person name="Arakawa K."/>
        </authorList>
    </citation>
    <scope>NUCLEOTIDE SEQUENCE</scope>
</reference>
<evidence type="ECO:0000256" key="2">
    <source>
        <dbReference type="SAM" id="MobiDB-lite"/>
    </source>
</evidence>
<feature type="region of interest" description="Disordered" evidence="2">
    <location>
        <begin position="1038"/>
        <end position="1077"/>
    </location>
</feature>
<dbReference type="FunFam" id="1.10.10.10:FF:000422">
    <property type="entry name" value="DNA-binding protein RFX7"/>
    <property type="match status" value="1"/>
</dbReference>
<dbReference type="PROSITE" id="PS51526">
    <property type="entry name" value="RFX_DBD"/>
    <property type="match status" value="1"/>
</dbReference>
<feature type="region of interest" description="Disordered" evidence="2">
    <location>
        <begin position="674"/>
        <end position="695"/>
    </location>
</feature>
<dbReference type="PANTHER" id="PTHR12619">
    <property type="entry name" value="RFX TRANSCRIPTION FACTOR FAMILY"/>
    <property type="match status" value="1"/>
</dbReference>
<dbReference type="InterPro" id="IPR036390">
    <property type="entry name" value="WH_DNA-bd_sf"/>
</dbReference>
<feature type="region of interest" description="Disordered" evidence="2">
    <location>
        <begin position="1183"/>
        <end position="1220"/>
    </location>
</feature>
<keyword evidence="5" id="KW-1185">Reference proteome</keyword>
<name>A0A8X6HXU5_TRICU</name>
<feature type="compositionally biased region" description="Polar residues" evidence="2">
    <location>
        <begin position="1043"/>
        <end position="1058"/>
    </location>
</feature>
<feature type="region of interest" description="Disordered" evidence="2">
    <location>
        <begin position="551"/>
        <end position="590"/>
    </location>
</feature>
<dbReference type="SUPFAM" id="SSF46785">
    <property type="entry name" value="Winged helix' DNA-binding domain"/>
    <property type="match status" value="1"/>
</dbReference>
<dbReference type="GO" id="GO:0000978">
    <property type="term" value="F:RNA polymerase II cis-regulatory region sequence-specific DNA binding"/>
    <property type="evidence" value="ECO:0007669"/>
    <property type="project" value="TreeGrafter"/>
</dbReference>
<feature type="region of interest" description="Disordered" evidence="2">
    <location>
        <begin position="1091"/>
        <end position="1116"/>
    </location>
</feature>
<dbReference type="GO" id="GO:0000981">
    <property type="term" value="F:DNA-binding transcription factor activity, RNA polymerase II-specific"/>
    <property type="evidence" value="ECO:0007669"/>
    <property type="project" value="TreeGrafter"/>
</dbReference>
<sequence>MNAITMKLENRQLPVPSTKEKSRASIIGKKCKNTKKKSILVNTDKDALLNSHGLGCKSGESIEPNDSKSDFQSELNLSKKVRAKKAIPKPSDKMPPKPDKMQERLEQIMSTDVRDKIASILNDVKTLSDVEKLFLYLQLPTGASFDVDSFKSKTQNPLGKKADEEGLVAVNWIQSHFEEDPDVSLPKQEVYNEYQAYCQMAGNDCLCAADFGKVMKQIFPTVKPRRLGTRGNSRYCYSGLRKISKLKVPTVPDMVAETEASRCNQENVMDEATSAACQIIFQWAEKLLCTKFSSLKSLASHLLENMYVDNRSVAAFSVLLEGSPELLEKGFSNCEGGIKKSDAQIHLQRKIQEKELIKEQKKKLQEQRSSMVVSNKSKAGSKKKSLKAKKTKLHSSLDLADFNLDKESNSLPTKSSEGSSEGTLLQENITFGIKNEDFELDHIPLIPIKSPTKQEAVPEQSLSDQKISPHPSPGNSTDVEDNVKKKNTPLLISPRKTPVCITQSLPGIIILPQLAEISKPNVTPSKYKRIQPKPLNGEGFSAVMRARAGSVGSSIANKPKSKFNDGRRSSHAWLPSTSSPESSEDVTSKSVTNNNIKIVSLRSPPMKTIARRNSFAVPKDMAAEKFNFTLENNDNKITTNGAELVSNFPQGQLSDKNISELMLKSGLASNCMDSSLPPEENRAVKRPLNENSEPNANKRVLIDPRQNVEKIESFLPFAKNVCQNNLSNLSMQEASIQPKTAIIEEEVSVHDIEGDALNDYFRGNNSNASIFSSFQQLKEKKGPEQSQSTCNNNKVKQLSQLRLLLEQNLPQRGTNSSISSSSKESPAPIIASAITQNNSLLSQTLNTAITSSKNLLPSEVHTPSTQLDLNNLCSSELVSATLINDKFISNISQINNTDRLFSLDLPSNINNMSEQNELSDPSVFLNSTTKDSQKTEISLSSDLSDLKQDLSTNNLTSVLSEIEYANNQLITSNSGRVNTYTQVPSVPQSPNTRRRAFNFMPISPRHTPIPENLINSASNISSPVPNLYPRNMMSIAVGPSQPPSNAGSPFISPRSTPVSMCRSRHSSGQSTYSTSRHTPFQNFDSGVSSVSTSPFISPQPTPVPVSRLRHNSSHSSNKTVTFCSVNNPQIMHSQSIINNMGQLRSRHSSGPGGPHMVGNLCTPRSAPLSPLVSEQCPPSNFVFPSGNEIRSRHNSGSNTTTPLSPVSEQASSSSSCTSNLPDLSSVTEATSILSHSFLNDGAADLLINGNQSNFKQVRQRHASSSVIYSKPCLAMKDNFSREIQNLLKNGGNNRDATSNSLFNNRSQSVPLHQMLQLDNYCLLSQPVEDTIPKSHPTTPAMSQIFPFPLLSSGQENSLTTLTNDLMNREKITTSSIPMEWAGLEGTGDVEASARRNLNNLLDPPLSDDLQTTLEDLRDCDTDFSKFAQELELSQTEDGDLQYEVK</sequence>
<accession>A0A8X6HXU5</accession>
<organism evidence="4 5">
    <name type="scientific">Trichonephila clavata</name>
    <name type="common">Joro spider</name>
    <name type="synonym">Nephila clavata</name>
    <dbReference type="NCBI Taxonomy" id="2740835"/>
    <lineage>
        <taxon>Eukaryota</taxon>
        <taxon>Metazoa</taxon>
        <taxon>Ecdysozoa</taxon>
        <taxon>Arthropoda</taxon>
        <taxon>Chelicerata</taxon>
        <taxon>Arachnida</taxon>
        <taxon>Araneae</taxon>
        <taxon>Araneomorphae</taxon>
        <taxon>Entelegynae</taxon>
        <taxon>Araneoidea</taxon>
        <taxon>Nephilidae</taxon>
        <taxon>Trichonephila</taxon>
    </lineage>
</organism>
<dbReference type="Pfam" id="PF18326">
    <property type="entry name" value="RFX5_N"/>
    <property type="match status" value="1"/>
</dbReference>
<feature type="compositionally biased region" description="Basic and acidic residues" evidence="2">
    <location>
        <begin position="90"/>
        <end position="99"/>
    </location>
</feature>
<dbReference type="Gene3D" id="6.10.140.1290">
    <property type="match status" value="1"/>
</dbReference>
<dbReference type="InterPro" id="IPR039779">
    <property type="entry name" value="RFX-like"/>
</dbReference>
<evidence type="ECO:0000259" key="3">
    <source>
        <dbReference type="PROSITE" id="PS51526"/>
    </source>
</evidence>